<gene>
    <name evidence="1" type="ORF">FDT80_04550</name>
</gene>
<dbReference type="Proteomes" id="UP000309550">
    <property type="component" value="Unassembled WGS sequence"/>
</dbReference>
<protein>
    <submittedName>
        <fullName evidence="1">Uncharacterized protein</fullName>
    </submittedName>
</protein>
<proteinExistence type="predicted"/>
<evidence type="ECO:0000313" key="1">
    <source>
        <dbReference type="EMBL" id="TMM54855.1"/>
    </source>
</evidence>
<keyword evidence="2" id="KW-1185">Reference proteome</keyword>
<dbReference type="EMBL" id="VANS01000001">
    <property type="protein sequence ID" value="TMM54855.1"/>
    <property type="molecule type" value="Genomic_DNA"/>
</dbReference>
<evidence type="ECO:0000313" key="2">
    <source>
        <dbReference type="Proteomes" id="UP000309550"/>
    </source>
</evidence>
<name>A0A5S3PQN0_9RHOB</name>
<reference evidence="1 2" key="1">
    <citation type="submission" date="2019-05" db="EMBL/GenBank/DDBJ databases">
        <title>Sulfitobacter sabulilitoris sp. nov., isolated from a marine sand.</title>
        <authorList>
            <person name="Yoon J.-H."/>
        </authorList>
    </citation>
    <scope>NUCLEOTIDE SEQUENCE [LARGE SCALE GENOMIC DNA]</scope>
    <source>
        <strain evidence="1 2">HSMS-29</strain>
    </source>
</reference>
<accession>A0A5S3PQN0</accession>
<dbReference type="AlphaFoldDB" id="A0A5S3PQN0"/>
<sequence length="59" mass="6432">MSLLKERCAIATVSGILPIDWPIAANGSHVAGVYGIMSARFRRRSAEFGLLTPRMTNIN</sequence>
<comment type="caution">
    <text evidence="1">The sequence shown here is derived from an EMBL/GenBank/DDBJ whole genome shotgun (WGS) entry which is preliminary data.</text>
</comment>
<organism evidence="1 2">
    <name type="scientific">Sulfitobacter sabulilitoris</name>
    <dbReference type="NCBI Taxonomy" id="2562655"/>
    <lineage>
        <taxon>Bacteria</taxon>
        <taxon>Pseudomonadati</taxon>
        <taxon>Pseudomonadota</taxon>
        <taxon>Alphaproteobacteria</taxon>
        <taxon>Rhodobacterales</taxon>
        <taxon>Roseobacteraceae</taxon>
        <taxon>Sulfitobacter</taxon>
    </lineage>
</organism>